<dbReference type="InterPro" id="IPR019609">
    <property type="entry name" value="Variant_surf_glycoprt_trypan_C"/>
</dbReference>
<dbReference type="VEuPathDB" id="TriTrypDB:Tb427_000789000"/>
<evidence type="ECO:0000256" key="4">
    <source>
        <dbReference type="ARBA" id="ARBA00022622"/>
    </source>
</evidence>
<keyword evidence="8" id="KW-0449">Lipoprotein</keyword>
<dbReference type="InterPro" id="IPR025932">
    <property type="entry name" value="Trypano_VSG_B_N_dom"/>
</dbReference>
<evidence type="ECO:0000313" key="12">
    <source>
        <dbReference type="EMBL" id="APD72598.1"/>
    </source>
</evidence>
<evidence type="ECO:0000256" key="1">
    <source>
        <dbReference type="ARBA" id="ARBA00002523"/>
    </source>
</evidence>
<keyword evidence="5 9" id="KW-0732">Signal</keyword>
<keyword evidence="3" id="KW-1003">Cell membrane</keyword>
<evidence type="ECO:0000256" key="7">
    <source>
        <dbReference type="ARBA" id="ARBA00023180"/>
    </source>
</evidence>
<dbReference type="VEuPathDB" id="TriTrypDB:Tb927.9.16320"/>
<dbReference type="GO" id="GO:0005886">
    <property type="term" value="C:plasma membrane"/>
    <property type="evidence" value="ECO:0007669"/>
    <property type="project" value="UniProtKB-SubCell"/>
</dbReference>
<feature type="domain" description="Trypanosome variant surface glycoprotein C-terminal" evidence="10">
    <location>
        <begin position="401"/>
        <end position="449"/>
    </location>
</feature>
<protein>
    <submittedName>
        <fullName evidence="12">Variant surface glycoprotein 1125.48</fullName>
    </submittedName>
</protein>
<dbReference type="SUPFAM" id="SSF118251">
    <property type="entry name" value="Variant surface glycoprotein MITAT 1.2, VSG 221, C-terminal domain"/>
    <property type="match status" value="1"/>
</dbReference>
<evidence type="ECO:0000256" key="2">
    <source>
        <dbReference type="ARBA" id="ARBA00004609"/>
    </source>
</evidence>
<keyword evidence="6" id="KW-0472">Membrane</keyword>
<reference evidence="12" key="1">
    <citation type="submission" date="2016-08" db="EMBL/GenBank/DDBJ databases">
        <title>VSG repertoire of Trypanosoma brucei EATRO 1125.</title>
        <authorList>
            <person name="Cross G.A."/>
        </authorList>
    </citation>
    <scope>NUCLEOTIDE SEQUENCE</scope>
    <source>
        <strain evidence="12">EATRO 1125</strain>
    </source>
</reference>
<dbReference type="AlphaFoldDB" id="A0A1J0R442"/>
<evidence type="ECO:0000256" key="9">
    <source>
        <dbReference type="SAM" id="SignalP"/>
    </source>
</evidence>
<name>A0A1J0R442_9TRYP</name>
<accession>A0A1J0R442</accession>
<comment type="function">
    <text evidence="1">VSG forms a coat on the surface of the parasite. The trypanosome evades the immune response of the host by expressing a series of antigenically distinct VSGs from an estimated 1000 VSG genes.</text>
</comment>
<evidence type="ECO:0000256" key="3">
    <source>
        <dbReference type="ARBA" id="ARBA00022475"/>
    </source>
</evidence>
<keyword evidence="7" id="KW-0325">Glycoprotein</keyword>
<feature type="chain" id="PRO_5009615214" evidence="9">
    <location>
        <begin position="22"/>
        <end position="472"/>
    </location>
</feature>
<proteinExistence type="predicted"/>
<dbReference type="InterPro" id="IPR027446">
    <property type="entry name" value="VSG_C_dom_sf"/>
</dbReference>
<feature type="signal peptide" evidence="9">
    <location>
        <begin position="1"/>
        <end position="21"/>
    </location>
</feature>
<dbReference type="VEuPathDB" id="TriTrypDB:Tbg.972.2.4430"/>
<evidence type="ECO:0000256" key="8">
    <source>
        <dbReference type="ARBA" id="ARBA00023288"/>
    </source>
</evidence>
<feature type="domain" description="Trypanosome variant surface glycoprotein B-type N-terminal" evidence="11">
    <location>
        <begin position="11"/>
        <end position="365"/>
    </location>
</feature>
<evidence type="ECO:0000259" key="10">
    <source>
        <dbReference type="Pfam" id="PF10659"/>
    </source>
</evidence>
<comment type="subcellular location">
    <subcellularLocation>
        <location evidence="2">Cell membrane</location>
        <topology evidence="2">Lipid-anchor</topology>
        <topology evidence="2">GPI-anchor</topology>
    </subcellularLocation>
</comment>
<keyword evidence="4" id="KW-0336">GPI-anchor</keyword>
<dbReference type="EMBL" id="KX698642">
    <property type="protein sequence ID" value="APD72598.1"/>
    <property type="molecule type" value="Genomic_DNA"/>
</dbReference>
<evidence type="ECO:0000259" key="11">
    <source>
        <dbReference type="Pfam" id="PF13206"/>
    </source>
</evidence>
<evidence type="ECO:0000256" key="5">
    <source>
        <dbReference type="ARBA" id="ARBA00022729"/>
    </source>
</evidence>
<sequence length="472" mass="50174">MNPNIQVLLLLLQLSFHGAQGATDPAEAAIEFKAMCRLTNLLETPVVKTLPDTNIEQDVLEILKLNMSAAPDDWRANFGDGSAKHNWASVKGKYDSEPYAKDWETNWPDWQKAAAGIAPTNSNKEWLEKHPRPASAQIAAAQLKALAAAAKQLQGTYVAQYKTELKDKEDLAEAKLKAALTGVHSDKGADFNAFATKNAAARRNGDCNGEKAGRGVLYDIACLCIGAARTETDGCIGGQLRQAWSATQGKLGEAMAELKKHCGQGFKPNLTPETLKAAVAAVENLIGRRGTTTVVGDKLGRSNDADCDGSDDKVCVRYDEYYSSTVTTPKQQKVPWMAEIEEAATALAAAEQAKTEAVATRASIASLKATAEAVYAAAQIKQETTASESEGAPQSKHTIDCTNIKTNTTCKEKGCKWEEKDGKGECKPKTETVTTAATTGEGAAGGPAAANTTASSSFVIKTSPLLLAFLLF</sequence>
<dbReference type="GO" id="GO:0098552">
    <property type="term" value="C:side of membrane"/>
    <property type="evidence" value="ECO:0007669"/>
    <property type="project" value="UniProtKB-KW"/>
</dbReference>
<organism evidence="12">
    <name type="scientific">Trypanosoma brucei</name>
    <dbReference type="NCBI Taxonomy" id="5691"/>
    <lineage>
        <taxon>Eukaryota</taxon>
        <taxon>Discoba</taxon>
        <taxon>Euglenozoa</taxon>
        <taxon>Kinetoplastea</taxon>
        <taxon>Metakinetoplastina</taxon>
        <taxon>Trypanosomatida</taxon>
        <taxon>Trypanosomatidae</taxon>
        <taxon>Trypanosoma</taxon>
    </lineage>
</organism>
<dbReference type="Pfam" id="PF13206">
    <property type="entry name" value="VSG_B"/>
    <property type="match status" value="1"/>
</dbReference>
<evidence type="ECO:0000256" key="6">
    <source>
        <dbReference type="ARBA" id="ARBA00023136"/>
    </source>
</evidence>
<dbReference type="Pfam" id="PF10659">
    <property type="entry name" value="Trypan_glycop_C"/>
    <property type="match status" value="1"/>
</dbReference>